<dbReference type="AlphaFoldDB" id="A0A5B7H1P8"/>
<gene>
    <name evidence="1" type="ORF">E2C01_059125</name>
</gene>
<dbReference type="Proteomes" id="UP000324222">
    <property type="component" value="Unassembled WGS sequence"/>
</dbReference>
<reference evidence="1 2" key="1">
    <citation type="submission" date="2019-05" db="EMBL/GenBank/DDBJ databases">
        <title>Another draft genome of Portunus trituberculatus and its Hox gene families provides insights of decapod evolution.</title>
        <authorList>
            <person name="Jeong J.-H."/>
            <person name="Song I."/>
            <person name="Kim S."/>
            <person name="Choi T."/>
            <person name="Kim D."/>
            <person name="Ryu S."/>
            <person name="Kim W."/>
        </authorList>
    </citation>
    <scope>NUCLEOTIDE SEQUENCE [LARGE SCALE GENOMIC DNA]</scope>
    <source>
        <tissue evidence="1">Muscle</tissue>
    </source>
</reference>
<comment type="caution">
    <text evidence="1">The sequence shown here is derived from an EMBL/GenBank/DDBJ whole genome shotgun (WGS) entry which is preliminary data.</text>
</comment>
<dbReference type="EMBL" id="VSRR010022807">
    <property type="protein sequence ID" value="MPC65002.1"/>
    <property type="molecule type" value="Genomic_DNA"/>
</dbReference>
<name>A0A5B7H1P8_PORTR</name>
<evidence type="ECO:0000313" key="1">
    <source>
        <dbReference type="EMBL" id="MPC65002.1"/>
    </source>
</evidence>
<evidence type="ECO:0000313" key="2">
    <source>
        <dbReference type="Proteomes" id="UP000324222"/>
    </source>
</evidence>
<sequence length="63" mass="7077">MQLYVLGNSHPDPAVRRASDGGRYRCSEGAPGHKETVMRKLRILASEKTRTAKLSTCIFQRCQ</sequence>
<keyword evidence="2" id="KW-1185">Reference proteome</keyword>
<organism evidence="1 2">
    <name type="scientific">Portunus trituberculatus</name>
    <name type="common">Swimming crab</name>
    <name type="synonym">Neptunus trituberculatus</name>
    <dbReference type="NCBI Taxonomy" id="210409"/>
    <lineage>
        <taxon>Eukaryota</taxon>
        <taxon>Metazoa</taxon>
        <taxon>Ecdysozoa</taxon>
        <taxon>Arthropoda</taxon>
        <taxon>Crustacea</taxon>
        <taxon>Multicrustacea</taxon>
        <taxon>Malacostraca</taxon>
        <taxon>Eumalacostraca</taxon>
        <taxon>Eucarida</taxon>
        <taxon>Decapoda</taxon>
        <taxon>Pleocyemata</taxon>
        <taxon>Brachyura</taxon>
        <taxon>Eubrachyura</taxon>
        <taxon>Portunoidea</taxon>
        <taxon>Portunidae</taxon>
        <taxon>Portuninae</taxon>
        <taxon>Portunus</taxon>
    </lineage>
</organism>
<accession>A0A5B7H1P8</accession>
<proteinExistence type="predicted"/>
<protein>
    <submittedName>
        <fullName evidence="1">Uncharacterized protein</fullName>
    </submittedName>
</protein>